<dbReference type="GO" id="GO:0046872">
    <property type="term" value="F:metal ion binding"/>
    <property type="evidence" value="ECO:0007669"/>
    <property type="project" value="UniProtKB-KW"/>
</dbReference>
<feature type="transmembrane region" description="Helical" evidence="11">
    <location>
        <begin position="149"/>
        <end position="171"/>
    </location>
</feature>
<feature type="transmembrane region" description="Helical" evidence="11">
    <location>
        <begin position="183"/>
        <end position="205"/>
    </location>
</feature>
<organism evidence="13 14">
    <name type="scientific">Zophobas morio</name>
    <dbReference type="NCBI Taxonomy" id="2755281"/>
    <lineage>
        <taxon>Eukaryota</taxon>
        <taxon>Metazoa</taxon>
        <taxon>Ecdysozoa</taxon>
        <taxon>Arthropoda</taxon>
        <taxon>Hexapoda</taxon>
        <taxon>Insecta</taxon>
        <taxon>Pterygota</taxon>
        <taxon>Neoptera</taxon>
        <taxon>Endopterygota</taxon>
        <taxon>Coleoptera</taxon>
        <taxon>Polyphaga</taxon>
        <taxon>Cucujiformia</taxon>
        <taxon>Tenebrionidae</taxon>
        <taxon>Zophobas</taxon>
    </lineage>
</organism>
<feature type="transmembrane region" description="Helical" evidence="11">
    <location>
        <begin position="38"/>
        <end position="58"/>
    </location>
</feature>
<dbReference type="InterPro" id="IPR043205">
    <property type="entry name" value="CYB561/CYBRD1-like"/>
</dbReference>
<feature type="transmembrane region" description="Helical" evidence="11">
    <location>
        <begin position="109"/>
        <end position="129"/>
    </location>
</feature>
<protein>
    <recommendedName>
        <fullName evidence="12">Cytochrome b561 domain-containing protein</fullName>
    </recommendedName>
</protein>
<feature type="transmembrane region" description="Helical" evidence="11">
    <location>
        <begin position="225"/>
        <end position="245"/>
    </location>
</feature>
<keyword evidence="7" id="KW-0249">Electron transport</keyword>
<keyword evidence="8 11" id="KW-1133">Transmembrane helix</keyword>
<evidence type="ECO:0000256" key="6">
    <source>
        <dbReference type="ARBA" id="ARBA00022723"/>
    </source>
</evidence>
<dbReference type="Gene3D" id="1.20.120.1770">
    <property type="match status" value="1"/>
</dbReference>
<reference evidence="13" key="1">
    <citation type="journal article" date="2023" name="G3 (Bethesda)">
        <title>Whole genome assemblies of Zophobas morio and Tenebrio molitor.</title>
        <authorList>
            <person name="Kaur S."/>
            <person name="Stinson S.A."/>
            <person name="diCenzo G.C."/>
        </authorList>
    </citation>
    <scope>NUCLEOTIDE SEQUENCE</scope>
    <source>
        <strain evidence="13">QUZm001</strain>
    </source>
</reference>
<dbReference type="GO" id="GO:0016020">
    <property type="term" value="C:membrane"/>
    <property type="evidence" value="ECO:0007669"/>
    <property type="project" value="UniProtKB-SubCell"/>
</dbReference>
<dbReference type="FunFam" id="1.20.120.1770:FF:000001">
    <property type="entry name" value="Cytochrome b reductase 1"/>
    <property type="match status" value="1"/>
</dbReference>
<dbReference type="Proteomes" id="UP001168821">
    <property type="component" value="Unassembled WGS sequence"/>
</dbReference>
<evidence type="ECO:0000256" key="11">
    <source>
        <dbReference type="SAM" id="Phobius"/>
    </source>
</evidence>
<comment type="caution">
    <text evidence="13">The sequence shown here is derived from an EMBL/GenBank/DDBJ whole genome shotgun (WGS) entry which is preliminary data.</text>
</comment>
<dbReference type="InterPro" id="IPR006593">
    <property type="entry name" value="Cyt_b561/ferric_Rdtase_TM"/>
</dbReference>
<evidence type="ECO:0000256" key="5">
    <source>
        <dbReference type="ARBA" id="ARBA00022692"/>
    </source>
</evidence>
<comment type="subcellular location">
    <subcellularLocation>
        <location evidence="2">Membrane</location>
        <topology evidence="2">Multi-pass membrane protein</topology>
    </subcellularLocation>
</comment>
<keyword evidence="10 11" id="KW-0472">Membrane</keyword>
<feature type="domain" description="Cytochrome b561" evidence="12">
    <location>
        <begin position="41"/>
        <end position="246"/>
    </location>
</feature>
<keyword evidence="6" id="KW-0479">Metal-binding</keyword>
<evidence type="ECO:0000256" key="7">
    <source>
        <dbReference type="ARBA" id="ARBA00022982"/>
    </source>
</evidence>
<name>A0AA38MC93_9CUCU</name>
<proteinExistence type="predicted"/>
<keyword evidence="5 11" id="KW-0812">Transmembrane</keyword>
<dbReference type="PANTHER" id="PTHR10106">
    <property type="entry name" value="CYTOCHROME B561-RELATED"/>
    <property type="match status" value="1"/>
</dbReference>
<evidence type="ECO:0000256" key="2">
    <source>
        <dbReference type="ARBA" id="ARBA00004141"/>
    </source>
</evidence>
<keyword evidence="3" id="KW-0813">Transport</keyword>
<accession>A0AA38MC93</accession>
<dbReference type="PANTHER" id="PTHR10106:SF0">
    <property type="entry name" value="LD36721P"/>
    <property type="match status" value="1"/>
</dbReference>
<evidence type="ECO:0000313" key="14">
    <source>
        <dbReference type="Proteomes" id="UP001168821"/>
    </source>
</evidence>
<evidence type="ECO:0000256" key="8">
    <source>
        <dbReference type="ARBA" id="ARBA00022989"/>
    </source>
</evidence>
<feature type="transmembrane region" description="Helical" evidence="11">
    <location>
        <begin position="78"/>
        <end position="97"/>
    </location>
</feature>
<evidence type="ECO:0000256" key="4">
    <source>
        <dbReference type="ARBA" id="ARBA00022617"/>
    </source>
</evidence>
<dbReference type="SMART" id="SM00665">
    <property type="entry name" value="B561"/>
    <property type="match status" value="1"/>
</dbReference>
<dbReference type="Pfam" id="PF03188">
    <property type="entry name" value="Cytochrom_B561"/>
    <property type="match status" value="1"/>
</dbReference>
<evidence type="ECO:0000313" key="13">
    <source>
        <dbReference type="EMBL" id="KAJ3651128.1"/>
    </source>
</evidence>
<keyword evidence="4" id="KW-0349">Heme</keyword>
<keyword evidence="14" id="KW-1185">Reference proteome</keyword>
<evidence type="ECO:0000256" key="3">
    <source>
        <dbReference type="ARBA" id="ARBA00022448"/>
    </source>
</evidence>
<dbReference type="GO" id="GO:0016491">
    <property type="term" value="F:oxidoreductase activity"/>
    <property type="evidence" value="ECO:0007669"/>
    <property type="project" value="InterPro"/>
</dbReference>
<evidence type="ECO:0000256" key="9">
    <source>
        <dbReference type="ARBA" id="ARBA00023004"/>
    </source>
</evidence>
<dbReference type="EMBL" id="JALNTZ010000005">
    <property type="protein sequence ID" value="KAJ3651128.1"/>
    <property type="molecule type" value="Genomic_DNA"/>
</dbReference>
<dbReference type="AlphaFoldDB" id="A0AA38MC93"/>
<evidence type="ECO:0000256" key="1">
    <source>
        <dbReference type="ARBA" id="ARBA00001970"/>
    </source>
</evidence>
<gene>
    <name evidence="13" type="ORF">Zmor_017185</name>
</gene>
<dbReference type="PROSITE" id="PS50939">
    <property type="entry name" value="CYTOCHROME_B561"/>
    <property type="match status" value="1"/>
</dbReference>
<evidence type="ECO:0000256" key="10">
    <source>
        <dbReference type="ARBA" id="ARBA00023136"/>
    </source>
</evidence>
<keyword evidence="9" id="KW-0408">Iron</keyword>
<sequence>MSSDSLPSAVEEEQSVGLLSNTMEARAEHLKTRNYRSLYYFTTALGVGMMVMMLTWLVKHRGGFSWSSNTKTQFNWHPLLMSIGMLFIYGHSILVYRTGRAAPKKRLKILHALLHGTTFILAVIALKAVFDSHNYAKPPIANLYTFHSWFGLITAILFTGQFLFGFMSFLYPGLSKTLRSAVLPVHVATGTAIFVLALISALTGLTEKTLWTLDTGYAQLPSEAILINFLALFLGFFGVFVLYLVNDPDFKRTNLPEDEVALASSD</sequence>
<comment type="cofactor">
    <cofactor evidence="1">
        <name>heme b</name>
        <dbReference type="ChEBI" id="CHEBI:60344"/>
    </cofactor>
</comment>
<evidence type="ECO:0000259" key="12">
    <source>
        <dbReference type="PROSITE" id="PS50939"/>
    </source>
</evidence>